<sequence>MQTEFYRKYIRSKEWEDKRQERLGIDGRKCAMCGKPESACKNGLQLHHVSYRHLGDEDVWTETVCLCGRCHKLIHAYYNRRQRP</sequence>
<name>A0A9D2PQF2_9FIRM</name>
<reference evidence="2" key="2">
    <citation type="submission" date="2021-04" db="EMBL/GenBank/DDBJ databases">
        <authorList>
            <person name="Gilroy R."/>
        </authorList>
    </citation>
    <scope>NUCLEOTIDE SEQUENCE</scope>
    <source>
        <strain evidence="2">CHK198-12963</strain>
    </source>
</reference>
<dbReference type="InterPro" id="IPR002711">
    <property type="entry name" value="HNH"/>
</dbReference>
<reference evidence="2" key="1">
    <citation type="journal article" date="2021" name="PeerJ">
        <title>Extensive microbial diversity within the chicken gut microbiome revealed by metagenomics and culture.</title>
        <authorList>
            <person name="Gilroy R."/>
            <person name="Ravi A."/>
            <person name="Getino M."/>
            <person name="Pursley I."/>
            <person name="Horton D.L."/>
            <person name="Alikhan N.F."/>
            <person name="Baker D."/>
            <person name="Gharbi K."/>
            <person name="Hall N."/>
            <person name="Watson M."/>
            <person name="Adriaenssens E.M."/>
            <person name="Foster-Nyarko E."/>
            <person name="Jarju S."/>
            <person name="Secka A."/>
            <person name="Antonio M."/>
            <person name="Oren A."/>
            <person name="Chaudhuri R.R."/>
            <person name="La Ragione R."/>
            <person name="Hildebrand F."/>
            <person name="Pallen M.J."/>
        </authorList>
    </citation>
    <scope>NUCLEOTIDE SEQUENCE</scope>
    <source>
        <strain evidence="2">CHK198-12963</strain>
    </source>
</reference>
<comment type="caution">
    <text evidence="2">The sequence shown here is derived from an EMBL/GenBank/DDBJ whole genome shotgun (WGS) entry which is preliminary data.</text>
</comment>
<keyword evidence="2" id="KW-0255">Endonuclease</keyword>
<dbReference type="GO" id="GO:0003676">
    <property type="term" value="F:nucleic acid binding"/>
    <property type="evidence" value="ECO:0007669"/>
    <property type="project" value="InterPro"/>
</dbReference>
<dbReference type="EMBL" id="DWWB01000005">
    <property type="protein sequence ID" value="HJC65332.1"/>
    <property type="molecule type" value="Genomic_DNA"/>
</dbReference>
<evidence type="ECO:0000313" key="2">
    <source>
        <dbReference type="EMBL" id="HJC65332.1"/>
    </source>
</evidence>
<protein>
    <submittedName>
        <fullName evidence="2">HNH endonuclease</fullName>
    </submittedName>
</protein>
<proteinExistence type="predicted"/>
<dbReference type="GO" id="GO:0008270">
    <property type="term" value="F:zinc ion binding"/>
    <property type="evidence" value="ECO:0007669"/>
    <property type="project" value="InterPro"/>
</dbReference>
<dbReference type="Proteomes" id="UP000823863">
    <property type="component" value="Unassembled WGS sequence"/>
</dbReference>
<evidence type="ECO:0000313" key="3">
    <source>
        <dbReference type="Proteomes" id="UP000823863"/>
    </source>
</evidence>
<gene>
    <name evidence="2" type="ORF">H9931_01240</name>
</gene>
<dbReference type="GO" id="GO:0004519">
    <property type="term" value="F:endonuclease activity"/>
    <property type="evidence" value="ECO:0007669"/>
    <property type="project" value="UniProtKB-KW"/>
</dbReference>
<dbReference type="Pfam" id="PF01844">
    <property type="entry name" value="HNH"/>
    <property type="match status" value="1"/>
</dbReference>
<evidence type="ECO:0000259" key="1">
    <source>
        <dbReference type="Pfam" id="PF01844"/>
    </source>
</evidence>
<keyword evidence="2" id="KW-0378">Hydrolase</keyword>
<feature type="domain" description="HNH" evidence="1">
    <location>
        <begin position="30"/>
        <end position="75"/>
    </location>
</feature>
<keyword evidence="2" id="KW-0540">Nuclease</keyword>
<dbReference type="InterPro" id="IPR003615">
    <property type="entry name" value="HNH_nuc"/>
</dbReference>
<dbReference type="CDD" id="cd00085">
    <property type="entry name" value="HNHc"/>
    <property type="match status" value="1"/>
</dbReference>
<accession>A0A9D2PQF2</accession>
<dbReference type="AlphaFoldDB" id="A0A9D2PQF2"/>
<organism evidence="2 3">
    <name type="scientific">Candidatus Enterocloster excrementigallinarum</name>
    <dbReference type="NCBI Taxonomy" id="2838558"/>
    <lineage>
        <taxon>Bacteria</taxon>
        <taxon>Bacillati</taxon>
        <taxon>Bacillota</taxon>
        <taxon>Clostridia</taxon>
        <taxon>Lachnospirales</taxon>
        <taxon>Lachnospiraceae</taxon>
        <taxon>Enterocloster</taxon>
    </lineage>
</organism>
<dbReference type="Gene3D" id="1.10.30.50">
    <property type="match status" value="1"/>
</dbReference>